<feature type="compositionally biased region" description="Polar residues" evidence="2">
    <location>
        <begin position="1"/>
        <end position="21"/>
    </location>
</feature>
<gene>
    <name evidence="3" type="ORF">SPHA_39532</name>
</gene>
<dbReference type="OrthoDB" id="8185397at2759"/>
<keyword evidence="1" id="KW-0175">Coiled coil</keyword>
<protein>
    <submittedName>
        <fullName evidence="3">Uncharacterized protein</fullName>
    </submittedName>
</protein>
<dbReference type="EMBL" id="CAHIKZ030001845">
    <property type="protein sequence ID" value="CAE1275561.1"/>
    <property type="molecule type" value="Genomic_DNA"/>
</dbReference>
<evidence type="ECO:0000313" key="4">
    <source>
        <dbReference type="Proteomes" id="UP000597762"/>
    </source>
</evidence>
<dbReference type="AlphaFoldDB" id="A0A812CNZ3"/>
<organism evidence="3 4">
    <name type="scientific">Acanthosepion pharaonis</name>
    <name type="common">Pharaoh cuttlefish</name>
    <name type="synonym">Sepia pharaonis</name>
    <dbReference type="NCBI Taxonomy" id="158019"/>
    <lineage>
        <taxon>Eukaryota</taxon>
        <taxon>Metazoa</taxon>
        <taxon>Spiralia</taxon>
        <taxon>Lophotrochozoa</taxon>
        <taxon>Mollusca</taxon>
        <taxon>Cephalopoda</taxon>
        <taxon>Coleoidea</taxon>
        <taxon>Decapodiformes</taxon>
        <taxon>Sepiida</taxon>
        <taxon>Sepiina</taxon>
        <taxon>Sepiidae</taxon>
        <taxon>Acanthosepion</taxon>
    </lineage>
</organism>
<feature type="compositionally biased region" description="Low complexity" evidence="2">
    <location>
        <begin position="22"/>
        <end position="34"/>
    </location>
</feature>
<keyword evidence="4" id="KW-1185">Reference proteome</keyword>
<feature type="region of interest" description="Disordered" evidence="2">
    <location>
        <begin position="1"/>
        <end position="34"/>
    </location>
</feature>
<accession>A0A812CNZ3</accession>
<name>A0A812CNZ3_ACAPH</name>
<dbReference type="Proteomes" id="UP000597762">
    <property type="component" value="Unassembled WGS sequence"/>
</dbReference>
<proteinExistence type="predicted"/>
<feature type="region of interest" description="Disordered" evidence="2">
    <location>
        <begin position="216"/>
        <end position="249"/>
    </location>
</feature>
<evidence type="ECO:0000256" key="1">
    <source>
        <dbReference type="SAM" id="Coils"/>
    </source>
</evidence>
<comment type="caution">
    <text evidence="3">The sequence shown here is derived from an EMBL/GenBank/DDBJ whole genome shotgun (WGS) entry which is preliminary data.</text>
</comment>
<feature type="region of interest" description="Disordered" evidence="2">
    <location>
        <begin position="189"/>
        <end position="208"/>
    </location>
</feature>
<feature type="coiled-coil region" evidence="1">
    <location>
        <begin position="59"/>
        <end position="101"/>
    </location>
</feature>
<evidence type="ECO:0000256" key="2">
    <source>
        <dbReference type="SAM" id="MobiDB-lite"/>
    </source>
</evidence>
<reference evidence="3" key="1">
    <citation type="submission" date="2021-01" db="EMBL/GenBank/DDBJ databases">
        <authorList>
            <person name="Li R."/>
            <person name="Bekaert M."/>
        </authorList>
    </citation>
    <scope>NUCLEOTIDE SEQUENCE</scope>
    <source>
        <strain evidence="3">Farmed</strain>
    </source>
</reference>
<evidence type="ECO:0000313" key="3">
    <source>
        <dbReference type="EMBL" id="CAE1275561.1"/>
    </source>
</evidence>
<sequence>MNPTASTNLDNTDTYNATQEDTTTSTTKFNSSNNAATKVDKPELTCLTQAVDARRSFELDKIRRHKMEAAEDIERYKKEKLQRLQAKEEEKKRDLQMLTDYYPWGRSLGNFERTNHRRQKWNHPSNWPTNYATQPQEYATPTQNFASQSVRWPLDLKDLDTDEGTHTEILKHEKGKDKLELSDPIEHLETDIQLSSNPGQENTQNTEQEEKIADIISNGNKRKYTTPDPNSKFVGMSPRVKRSPSPSEVMRAHAARVYMEELSSNN</sequence>